<dbReference type="PANTHER" id="PTHR43534">
    <property type="entry name" value="MIND SUPERFAMILY P-LOOP ATPASE CONTAINING AN INSERTED FERREDOXIN DOMAIN"/>
    <property type="match status" value="1"/>
</dbReference>
<dbReference type="PANTHER" id="PTHR43534:SF1">
    <property type="entry name" value="4FE-4S CLUSTER CONTAINING PARA FAMILY ATPASE PROTEIN"/>
    <property type="match status" value="1"/>
</dbReference>
<dbReference type="AlphaFoldDB" id="A0A7C5PB16"/>
<dbReference type="GO" id="GO:0046872">
    <property type="term" value="F:metal ion binding"/>
    <property type="evidence" value="ECO:0007669"/>
    <property type="project" value="UniProtKB-KW"/>
</dbReference>
<dbReference type="SUPFAM" id="SSF52540">
    <property type="entry name" value="P-loop containing nucleoside triphosphate hydrolases"/>
    <property type="match status" value="1"/>
</dbReference>
<comment type="caution">
    <text evidence="5">The sequence shown here is derived from an EMBL/GenBank/DDBJ whole genome shotgun (WGS) entry which is preliminary data.</text>
</comment>
<keyword evidence="2" id="KW-0408">Iron</keyword>
<protein>
    <submittedName>
        <fullName evidence="5">(4Fe-4S)-binding protein</fullName>
    </submittedName>
</protein>
<reference evidence="5" key="1">
    <citation type="journal article" date="2020" name="mSystems">
        <title>Genome- and Community-Level Interaction Insights into Carbon Utilization and Element Cycling Functions of Hydrothermarchaeota in Hydrothermal Sediment.</title>
        <authorList>
            <person name="Zhou Z."/>
            <person name="Liu Y."/>
            <person name="Xu W."/>
            <person name="Pan J."/>
            <person name="Luo Z.H."/>
            <person name="Li M."/>
        </authorList>
    </citation>
    <scope>NUCLEOTIDE SEQUENCE [LARGE SCALE GENOMIC DNA]</scope>
    <source>
        <strain evidence="5">SpSt-1019</strain>
    </source>
</reference>
<dbReference type="GO" id="GO:0051536">
    <property type="term" value="F:iron-sulfur cluster binding"/>
    <property type="evidence" value="ECO:0007669"/>
    <property type="project" value="UniProtKB-KW"/>
</dbReference>
<organism evidence="5">
    <name type="scientific">Thermodesulfobium narugense</name>
    <dbReference type="NCBI Taxonomy" id="184064"/>
    <lineage>
        <taxon>Bacteria</taxon>
        <taxon>Pseudomonadati</taxon>
        <taxon>Thermodesulfobiota</taxon>
        <taxon>Thermodesulfobiia</taxon>
        <taxon>Thermodesulfobiales</taxon>
        <taxon>Thermodesulfobiaceae</taxon>
        <taxon>Thermodesulfobium</taxon>
    </lineage>
</organism>
<evidence type="ECO:0000256" key="2">
    <source>
        <dbReference type="ARBA" id="ARBA00023004"/>
    </source>
</evidence>
<dbReference type="PROSITE" id="PS51379">
    <property type="entry name" value="4FE4S_FER_2"/>
    <property type="match status" value="2"/>
</dbReference>
<evidence type="ECO:0000259" key="4">
    <source>
        <dbReference type="PROSITE" id="PS51379"/>
    </source>
</evidence>
<dbReference type="Pfam" id="PF01656">
    <property type="entry name" value="CbiA"/>
    <property type="match status" value="1"/>
</dbReference>
<dbReference type="InterPro" id="IPR017900">
    <property type="entry name" value="4Fe4S_Fe_S_CS"/>
</dbReference>
<dbReference type="Gene3D" id="3.40.50.300">
    <property type="entry name" value="P-loop containing nucleotide triphosphate hydrolases"/>
    <property type="match status" value="1"/>
</dbReference>
<evidence type="ECO:0000256" key="3">
    <source>
        <dbReference type="ARBA" id="ARBA00023014"/>
    </source>
</evidence>
<dbReference type="CDD" id="cd03110">
    <property type="entry name" value="SIMIBI_bact_arch"/>
    <property type="match status" value="1"/>
</dbReference>
<dbReference type="InterPro" id="IPR027417">
    <property type="entry name" value="P-loop_NTPase"/>
</dbReference>
<keyword evidence="3" id="KW-0411">Iron-sulfur</keyword>
<feature type="domain" description="4Fe-4S ferredoxin-type" evidence="4">
    <location>
        <begin position="86"/>
        <end position="115"/>
    </location>
</feature>
<dbReference type="Gene3D" id="3.30.70.20">
    <property type="match status" value="1"/>
</dbReference>
<evidence type="ECO:0000256" key="1">
    <source>
        <dbReference type="ARBA" id="ARBA00022723"/>
    </source>
</evidence>
<dbReference type="Pfam" id="PF00037">
    <property type="entry name" value="Fer4"/>
    <property type="match status" value="2"/>
</dbReference>
<name>A0A7C5PB16_9BACT</name>
<dbReference type="InterPro" id="IPR017896">
    <property type="entry name" value="4Fe4S_Fe-S-bd"/>
</dbReference>
<evidence type="ECO:0000313" key="5">
    <source>
        <dbReference type="EMBL" id="HHI65449.1"/>
    </source>
</evidence>
<dbReference type="EMBL" id="DRUY01000093">
    <property type="protein sequence ID" value="HHI65449.1"/>
    <property type="molecule type" value="Genomic_DNA"/>
</dbReference>
<accession>A0A7C5PB16</accession>
<dbReference type="SUPFAM" id="SSF54862">
    <property type="entry name" value="4Fe-4S ferredoxins"/>
    <property type="match status" value="1"/>
</dbReference>
<keyword evidence="1" id="KW-0479">Metal-binding</keyword>
<dbReference type="PROSITE" id="PS00198">
    <property type="entry name" value="4FE4S_FER_1"/>
    <property type="match status" value="1"/>
</dbReference>
<feature type="domain" description="4Fe-4S ferredoxin-type" evidence="4">
    <location>
        <begin position="59"/>
        <end position="84"/>
    </location>
</feature>
<dbReference type="InterPro" id="IPR002586">
    <property type="entry name" value="CobQ/CobB/MinD/ParA_Nub-bd_dom"/>
</dbReference>
<gene>
    <name evidence="5" type="ORF">ENL70_02725</name>
</gene>
<proteinExistence type="predicted"/>
<sequence>MKQMVIISGKGGTGKTMLTASFAALSKNAAFADCDVDAADLHIMLSPIIIECHEFKGGKIAIINKEKCKSCGLCFSVCRFGAISEKDLVIDELSCEGCGVCYHMCPQKAIKMEDKVSGQWFISKTKYGPFVHARLDVAEENSGKLVSVVRQNAKSIAEKEDRDLIIIDGPPGIGCPVISSITGTDIVLIVTEPTLSGIHDMARVVELAQHFKIKAFVVINKFDLNIEMTEEIEEYCQKNGVPLAGRIVYDSKVPEAIVNKKTVVEYSDGEVAQQIKNIWEAINAELN</sequence>